<dbReference type="InterPro" id="IPR002921">
    <property type="entry name" value="Fungal_lipase-type"/>
</dbReference>
<reference evidence="4" key="2">
    <citation type="submission" date="2020-11" db="EMBL/GenBank/DDBJ databases">
        <authorList>
            <person name="Cecchin M."/>
            <person name="Marcolungo L."/>
            <person name="Rossato M."/>
            <person name="Girolomoni L."/>
            <person name="Cosentino E."/>
            <person name="Cuine S."/>
            <person name="Li-Beisson Y."/>
            <person name="Delledonne M."/>
            <person name="Ballottari M."/>
        </authorList>
    </citation>
    <scope>NUCLEOTIDE SEQUENCE</scope>
    <source>
        <strain evidence="4">211/11P</strain>
        <tissue evidence="4">Whole cell</tissue>
    </source>
</reference>
<organism evidence="4 5">
    <name type="scientific">Chlorella vulgaris</name>
    <name type="common">Green alga</name>
    <dbReference type="NCBI Taxonomy" id="3077"/>
    <lineage>
        <taxon>Eukaryota</taxon>
        <taxon>Viridiplantae</taxon>
        <taxon>Chlorophyta</taxon>
        <taxon>core chlorophytes</taxon>
        <taxon>Trebouxiophyceae</taxon>
        <taxon>Chlorellales</taxon>
        <taxon>Chlorellaceae</taxon>
        <taxon>Chlorella clade</taxon>
        <taxon>Chlorella</taxon>
    </lineage>
</organism>
<feature type="transmembrane region" description="Helical" evidence="2">
    <location>
        <begin position="357"/>
        <end position="377"/>
    </location>
</feature>
<feature type="transmembrane region" description="Helical" evidence="2">
    <location>
        <begin position="98"/>
        <end position="121"/>
    </location>
</feature>
<proteinExistence type="predicted"/>
<keyword evidence="5" id="KW-1185">Reference proteome</keyword>
<feature type="transmembrane region" description="Helical" evidence="2">
    <location>
        <begin position="281"/>
        <end position="300"/>
    </location>
</feature>
<accession>A0A9D4TSA9</accession>
<feature type="transmembrane region" description="Helical" evidence="2">
    <location>
        <begin position="333"/>
        <end position="351"/>
    </location>
</feature>
<evidence type="ECO:0000313" key="4">
    <source>
        <dbReference type="EMBL" id="KAI3433461.1"/>
    </source>
</evidence>
<dbReference type="Gene3D" id="3.40.50.1820">
    <property type="entry name" value="alpha/beta hydrolase"/>
    <property type="match status" value="1"/>
</dbReference>
<protein>
    <recommendedName>
        <fullName evidence="3">Fungal lipase-type domain-containing protein</fullName>
    </recommendedName>
</protein>
<dbReference type="OrthoDB" id="514788at2759"/>
<dbReference type="InterPro" id="IPR029058">
    <property type="entry name" value="AB_hydrolase_fold"/>
</dbReference>
<dbReference type="EMBL" id="SIDB01000004">
    <property type="protein sequence ID" value="KAI3433461.1"/>
    <property type="molecule type" value="Genomic_DNA"/>
</dbReference>
<evidence type="ECO:0000313" key="5">
    <source>
        <dbReference type="Proteomes" id="UP001055712"/>
    </source>
</evidence>
<keyword evidence="2" id="KW-0472">Membrane</keyword>
<dbReference type="PANTHER" id="PTHR45856">
    <property type="entry name" value="ALPHA/BETA-HYDROLASES SUPERFAMILY PROTEIN"/>
    <property type="match status" value="1"/>
</dbReference>
<dbReference type="Pfam" id="PF01764">
    <property type="entry name" value="Lipase_3"/>
    <property type="match status" value="1"/>
</dbReference>
<dbReference type="CDD" id="cd00519">
    <property type="entry name" value="Lipase_3"/>
    <property type="match status" value="1"/>
</dbReference>
<gene>
    <name evidence="4" type="ORF">D9Q98_003274</name>
</gene>
<feature type="transmembrane region" description="Helical" evidence="2">
    <location>
        <begin position="142"/>
        <end position="161"/>
    </location>
</feature>
<dbReference type="InterPro" id="IPR051218">
    <property type="entry name" value="Sec_MonoDiacylglyc_Lipase"/>
</dbReference>
<name>A0A9D4TSA9_CHLVU</name>
<reference evidence="4" key="1">
    <citation type="journal article" date="2019" name="Plant J.">
        <title>Chlorella vulgaris genome assembly and annotation reveals the molecular basis for metabolic acclimation to high light conditions.</title>
        <authorList>
            <person name="Cecchin M."/>
            <person name="Marcolungo L."/>
            <person name="Rossato M."/>
            <person name="Girolomoni L."/>
            <person name="Cosentino E."/>
            <person name="Cuine S."/>
            <person name="Li-Beisson Y."/>
            <person name="Delledonne M."/>
            <person name="Ballottari M."/>
        </authorList>
    </citation>
    <scope>NUCLEOTIDE SEQUENCE</scope>
    <source>
        <strain evidence="4">211/11P</strain>
    </source>
</reference>
<feature type="compositionally biased region" description="Low complexity" evidence="1">
    <location>
        <begin position="10"/>
        <end position="24"/>
    </location>
</feature>
<feature type="transmembrane region" description="Helical" evidence="2">
    <location>
        <begin position="62"/>
        <end position="83"/>
    </location>
</feature>
<sequence length="889" mass="99063">MAGSGGTVEPLAAAAPTPASQPPRAVTPLQTAPSLKVSPHYDSSRDIVLRHEFVGTGAAKTVIVLVYLVTSLCLALLILVVILQETRTPVHFFSSSSMYIANTSVGGVLTLASCAMLAHGLRRFYRSNRCGKRWTHRRRRMVRMAGAELGLQFINSALFLAPNVYVLAKPCSWFQGIVTWSAFVRWTTWNSCFLLYWIEACSWQPVEPGSRWYMDRGEAGNVMIMDAPFWRHWRKCWLWLAQEGVLLWLCVTTYRRLHMPNETFAELCTGSSYLCNTTTDVLVSLVLVTVAMGLYSLLYARDMARSFRYLQRLPYNENKQANYIIRISVRQRATAIAFFFLSLVVYTYVGFASCKSYVLSWLGYMPSMIVLVCTAIANGYLMTPKRPDDDGIMQVWLQEFAWTEGEEEERKKAERSSSLPPESRSSAAIDKEPMFCFETALKALYWSFLVYDHEEVPGSPYSVHDALELWGLQHCEMHWDRDPKGMDTKAIVGYSDDMVVIAFRGTASMANVKADLQVWRTSWPPGQGSELLCTAPMVHWGFHRAWTFNGFRQRILDWLQQHVRHRGTSTEAGTRLPLRVLVTGHSLGGALATLCAFDIAETYPESAVRVKCYTFGAPRTGNHAFARLYTQTVPDTWQIINNEDVVVRGGKFVALYKRGGHRVLINKLGDLVVRPSYVETAIRKVPGAASLRDHLLTSYQVALSSVLGVQFSAKRFEKGREGVLRLAQQRGGRIVLETAGLAHDAWDVLQEHGWDALLEVRRRTKQTRTLLRPPPWAARFKAPASDGDALKADAGGAAAVVEEGKAGDEAAIAVALEKPSSPMQLQRSSGIGQLLRQVSRIGSMPRGQLPVDVEQLTSRGPVVAGGATPLDLLVRDEPGNQPNDDGVDS</sequence>
<feature type="domain" description="Fungal lipase-type" evidence="3">
    <location>
        <begin position="500"/>
        <end position="648"/>
    </location>
</feature>
<keyword evidence="2" id="KW-1133">Transmembrane helix</keyword>
<feature type="region of interest" description="Disordered" evidence="1">
    <location>
        <begin position="860"/>
        <end position="889"/>
    </location>
</feature>
<evidence type="ECO:0000259" key="3">
    <source>
        <dbReference type="Pfam" id="PF01764"/>
    </source>
</evidence>
<evidence type="ECO:0000256" key="1">
    <source>
        <dbReference type="SAM" id="MobiDB-lite"/>
    </source>
</evidence>
<feature type="transmembrane region" description="Helical" evidence="2">
    <location>
        <begin position="173"/>
        <end position="198"/>
    </location>
</feature>
<dbReference type="AlphaFoldDB" id="A0A9D4TSA9"/>
<dbReference type="GO" id="GO:0006629">
    <property type="term" value="P:lipid metabolic process"/>
    <property type="evidence" value="ECO:0007669"/>
    <property type="project" value="InterPro"/>
</dbReference>
<dbReference type="SUPFAM" id="SSF53474">
    <property type="entry name" value="alpha/beta-Hydrolases"/>
    <property type="match status" value="1"/>
</dbReference>
<keyword evidence="2" id="KW-0812">Transmembrane</keyword>
<dbReference type="Proteomes" id="UP001055712">
    <property type="component" value="Unassembled WGS sequence"/>
</dbReference>
<feature type="region of interest" description="Disordered" evidence="1">
    <location>
        <begin position="1"/>
        <end position="26"/>
    </location>
</feature>
<comment type="caution">
    <text evidence="4">The sequence shown here is derived from an EMBL/GenBank/DDBJ whole genome shotgun (WGS) entry which is preliminary data.</text>
</comment>
<dbReference type="PANTHER" id="PTHR45856:SF24">
    <property type="entry name" value="FUNGAL LIPASE-LIKE DOMAIN-CONTAINING PROTEIN"/>
    <property type="match status" value="1"/>
</dbReference>
<evidence type="ECO:0000256" key="2">
    <source>
        <dbReference type="SAM" id="Phobius"/>
    </source>
</evidence>